<protein>
    <submittedName>
        <fullName evidence="1">Uncharacterized protein</fullName>
    </submittedName>
</protein>
<dbReference type="Proteomes" id="UP000324222">
    <property type="component" value="Unassembled WGS sequence"/>
</dbReference>
<gene>
    <name evidence="1" type="ORF">E2C01_014099</name>
</gene>
<dbReference type="AlphaFoldDB" id="A0A5B7DJ38"/>
<reference evidence="1 2" key="1">
    <citation type="submission" date="2019-05" db="EMBL/GenBank/DDBJ databases">
        <title>Another draft genome of Portunus trituberculatus and its Hox gene families provides insights of decapod evolution.</title>
        <authorList>
            <person name="Jeong J.-H."/>
            <person name="Song I."/>
            <person name="Kim S."/>
            <person name="Choi T."/>
            <person name="Kim D."/>
            <person name="Ryu S."/>
            <person name="Kim W."/>
        </authorList>
    </citation>
    <scope>NUCLEOTIDE SEQUENCE [LARGE SCALE GENOMIC DNA]</scope>
    <source>
        <tissue evidence="1">Muscle</tissue>
    </source>
</reference>
<keyword evidence="2" id="KW-1185">Reference proteome</keyword>
<organism evidence="1 2">
    <name type="scientific">Portunus trituberculatus</name>
    <name type="common">Swimming crab</name>
    <name type="synonym">Neptunus trituberculatus</name>
    <dbReference type="NCBI Taxonomy" id="210409"/>
    <lineage>
        <taxon>Eukaryota</taxon>
        <taxon>Metazoa</taxon>
        <taxon>Ecdysozoa</taxon>
        <taxon>Arthropoda</taxon>
        <taxon>Crustacea</taxon>
        <taxon>Multicrustacea</taxon>
        <taxon>Malacostraca</taxon>
        <taxon>Eumalacostraca</taxon>
        <taxon>Eucarida</taxon>
        <taxon>Decapoda</taxon>
        <taxon>Pleocyemata</taxon>
        <taxon>Brachyura</taxon>
        <taxon>Eubrachyura</taxon>
        <taxon>Portunoidea</taxon>
        <taxon>Portunidae</taxon>
        <taxon>Portuninae</taxon>
        <taxon>Portunus</taxon>
    </lineage>
</organism>
<proteinExistence type="predicted"/>
<name>A0A5B7DJ38_PORTR</name>
<accession>A0A5B7DJ38</accession>
<sequence length="82" mass="8942">MRGVGASSGKSVNIVCGQLRVRFGYYYMVVVVLFGRGSKTNDRTLAGCFVSAGQESEIYKSSDPLPTVHDLCIQTISTSRYI</sequence>
<evidence type="ECO:0000313" key="1">
    <source>
        <dbReference type="EMBL" id="MPC21123.1"/>
    </source>
</evidence>
<comment type="caution">
    <text evidence="1">The sequence shown here is derived from an EMBL/GenBank/DDBJ whole genome shotgun (WGS) entry which is preliminary data.</text>
</comment>
<evidence type="ECO:0000313" key="2">
    <source>
        <dbReference type="Proteomes" id="UP000324222"/>
    </source>
</evidence>
<dbReference type="EMBL" id="VSRR010000945">
    <property type="protein sequence ID" value="MPC21123.1"/>
    <property type="molecule type" value="Genomic_DNA"/>
</dbReference>